<evidence type="ECO:0000313" key="1">
    <source>
        <dbReference type="EMBL" id="ASO22439.1"/>
    </source>
</evidence>
<dbReference type="OrthoDB" id="9798343at2"/>
<name>A0A221WA84_9PSEU</name>
<evidence type="ECO:0000313" key="2">
    <source>
        <dbReference type="Proteomes" id="UP000204221"/>
    </source>
</evidence>
<proteinExistence type="predicted"/>
<accession>A0A221WA84</accession>
<keyword evidence="2" id="KW-1185">Reference proteome</keyword>
<dbReference type="RefSeq" id="WP_093943395.1">
    <property type="nucleotide sequence ID" value="NZ_CP022521.1"/>
</dbReference>
<dbReference type="Proteomes" id="UP000204221">
    <property type="component" value="Chromosome"/>
</dbReference>
<organism evidence="1 2">
    <name type="scientific">Actinoalloteichus hoggarensis</name>
    <dbReference type="NCBI Taxonomy" id="1470176"/>
    <lineage>
        <taxon>Bacteria</taxon>
        <taxon>Bacillati</taxon>
        <taxon>Actinomycetota</taxon>
        <taxon>Actinomycetes</taxon>
        <taxon>Pseudonocardiales</taxon>
        <taxon>Pseudonocardiaceae</taxon>
        <taxon>Actinoalloteichus</taxon>
    </lineage>
</organism>
<sequence>MTVMDVLGQLRRAHELLTQAWRAVEHAEAAIVEGDVLFRTTTAGSAASEVAGAARCASAALADLRCGTGAIGGA</sequence>
<dbReference type="AlphaFoldDB" id="A0A221WA84"/>
<dbReference type="KEGG" id="ahg:AHOG_24165"/>
<reference evidence="1 2" key="1">
    <citation type="submission" date="2017-07" db="EMBL/GenBank/DDBJ databases">
        <title>Complete genome sequence of Actinoalloteichus hoggarensis DSM 45943, type strain of Actinoalloteichus hoggarensis.</title>
        <authorList>
            <person name="Ruckert C."/>
            <person name="Nouioui I."/>
            <person name="Willmese J."/>
            <person name="van Wezel G."/>
            <person name="Klenk H.-P."/>
            <person name="Kalinowski J."/>
            <person name="Zotchev S.B."/>
        </authorList>
    </citation>
    <scope>NUCLEOTIDE SEQUENCE [LARGE SCALE GENOMIC DNA]</scope>
    <source>
        <strain evidence="1 2">DSM 45943</strain>
    </source>
</reference>
<dbReference type="EMBL" id="CP022521">
    <property type="protein sequence ID" value="ASO22439.1"/>
    <property type="molecule type" value="Genomic_DNA"/>
</dbReference>
<protein>
    <submittedName>
        <fullName evidence="1">Uncharacterized protein</fullName>
    </submittedName>
</protein>
<gene>
    <name evidence="1" type="ORF">AHOG_24165</name>
</gene>